<comment type="subcellular location">
    <subcellularLocation>
        <location evidence="1">Cell membrane</location>
        <topology evidence="1">Multi-pass membrane protein</topology>
    </subcellularLocation>
</comment>
<dbReference type="RefSeq" id="WP_337879903.1">
    <property type="nucleotide sequence ID" value="NZ_JBHSGB010000002.1"/>
</dbReference>
<evidence type="ECO:0000256" key="3">
    <source>
        <dbReference type="ARBA" id="ARBA00022475"/>
    </source>
</evidence>
<feature type="transmembrane region" description="Helical" evidence="9">
    <location>
        <begin position="224"/>
        <end position="250"/>
    </location>
</feature>
<dbReference type="PANTHER" id="PTHR33281">
    <property type="entry name" value="UPF0187 PROTEIN YNEE"/>
    <property type="match status" value="1"/>
</dbReference>
<evidence type="ECO:0000256" key="5">
    <source>
        <dbReference type="ARBA" id="ARBA00022989"/>
    </source>
</evidence>
<keyword evidence="4 9" id="KW-0812">Transmembrane</keyword>
<keyword evidence="5 9" id="KW-1133">Transmembrane helix</keyword>
<dbReference type="PANTHER" id="PTHR33281:SF19">
    <property type="entry name" value="VOLTAGE-DEPENDENT ANION CHANNEL-FORMING PROTEIN YNEE"/>
    <property type="match status" value="1"/>
</dbReference>
<evidence type="ECO:0000256" key="8">
    <source>
        <dbReference type="ARBA" id="ARBA00034708"/>
    </source>
</evidence>
<keyword evidence="11" id="KW-1185">Reference proteome</keyword>
<reference evidence="11" key="1">
    <citation type="journal article" date="2019" name="Int. J. Syst. Evol. Microbiol.">
        <title>The Global Catalogue of Microorganisms (GCM) 10K type strain sequencing project: providing services to taxonomists for standard genome sequencing and annotation.</title>
        <authorList>
            <consortium name="The Broad Institute Genomics Platform"/>
            <consortium name="The Broad Institute Genome Sequencing Center for Infectious Disease"/>
            <person name="Wu L."/>
            <person name="Ma J."/>
        </authorList>
    </citation>
    <scope>NUCLEOTIDE SEQUENCE [LARGE SCALE GENOMIC DNA]</scope>
    <source>
        <strain evidence="11">DT28</strain>
    </source>
</reference>
<dbReference type="EMBL" id="JBHSGB010000002">
    <property type="protein sequence ID" value="MFC4653866.1"/>
    <property type="molecule type" value="Genomic_DNA"/>
</dbReference>
<sequence>MIVRPKLHWLRMLFVWRGSVVVRILPQLCTLVLIAGVVVLAKRFYPAYVPDLTPVPFTLLGIALAIFLSFRNSVSYERFWEARKLWGAVLVETRALTRQLLSASDASDTQQRQFVHSLIAFVYALRAQLRQQDAASLLQPLVRPLLWPELSRARFKPALVVRDLSLQLAELRRAKQLEPILFASMDQQLSQLAACLGGCERIASTPVPFAYAVILHRTVYLYSFLLPLGLVATLGVMTPLIVAFVAYTFLAIEALAEELQEPFGTEANDLALDAMTEVIESSLKEMLGEQVNPAPAVPDNCIVT</sequence>
<keyword evidence="6" id="KW-0406">Ion transport</keyword>
<evidence type="ECO:0000256" key="9">
    <source>
        <dbReference type="SAM" id="Phobius"/>
    </source>
</evidence>
<protein>
    <submittedName>
        <fullName evidence="10">Bestrophin family protein</fullName>
    </submittedName>
</protein>
<accession>A0ABV9JHT8</accession>
<keyword evidence="7 9" id="KW-0472">Membrane</keyword>
<evidence type="ECO:0000256" key="2">
    <source>
        <dbReference type="ARBA" id="ARBA00022448"/>
    </source>
</evidence>
<evidence type="ECO:0000256" key="7">
    <source>
        <dbReference type="ARBA" id="ARBA00023136"/>
    </source>
</evidence>
<evidence type="ECO:0000313" key="10">
    <source>
        <dbReference type="EMBL" id="MFC4653866.1"/>
    </source>
</evidence>
<dbReference type="Pfam" id="PF25539">
    <property type="entry name" value="Bestrophin_2"/>
    <property type="match status" value="1"/>
</dbReference>
<evidence type="ECO:0000256" key="1">
    <source>
        <dbReference type="ARBA" id="ARBA00004651"/>
    </source>
</evidence>
<evidence type="ECO:0000313" key="11">
    <source>
        <dbReference type="Proteomes" id="UP001595962"/>
    </source>
</evidence>
<comment type="similarity">
    <text evidence="8">Belongs to the anion channel-forming bestrophin (TC 1.A.46) family.</text>
</comment>
<proteinExistence type="inferred from homology"/>
<evidence type="ECO:0000256" key="6">
    <source>
        <dbReference type="ARBA" id="ARBA00023065"/>
    </source>
</evidence>
<dbReference type="Proteomes" id="UP001595962">
    <property type="component" value="Unassembled WGS sequence"/>
</dbReference>
<keyword evidence="2" id="KW-0813">Transport</keyword>
<name>A0ABV9JHT8_9GAMM</name>
<organism evidence="10 11">
    <name type="scientific">Rheinheimera marina</name>
    <dbReference type="NCBI Taxonomy" id="1774958"/>
    <lineage>
        <taxon>Bacteria</taxon>
        <taxon>Pseudomonadati</taxon>
        <taxon>Pseudomonadota</taxon>
        <taxon>Gammaproteobacteria</taxon>
        <taxon>Chromatiales</taxon>
        <taxon>Chromatiaceae</taxon>
        <taxon>Rheinheimera</taxon>
    </lineage>
</organism>
<keyword evidence="3" id="KW-1003">Cell membrane</keyword>
<feature type="transmembrane region" description="Helical" evidence="9">
    <location>
        <begin position="53"/>
        <end position="70"/>
    </location>
</feature>
<gene>
    <name evidence="10" type="ORF">ACFO3I_02385</name>
</gene>
<comment type="caution">
    <text evidence="10">The sequence shown here is derived from an EMBL/GenBank/DDBJ whole genome shotgun (WGS) entry which is preliminary data.</text>
</comment>
<feature type="transmembrane region" description="Helical" evidence="9">
    <location>
        <begin position="20"/>
        <end position="41"/>
    </location>
</feature>
<dbReference type="InterPro" id="IPR044669">
    <property type="entry name" value="YneE/VCCN1/2-like"/>
</dbReference>
<evidence type="ECO:0000256" key="4">
    <source>
        <dbReference type="ARBA" id="ARBA00022692"/>
    </source>
</evidence>